<dbReference type="Proteomes" id="UP000002745">
    <property type="component" value="Chromosome"/>
</dbReference>
<dbReference type="STRING" id="582402.Hbal_1549"/>
<dbReference type="EMBL" id="CP001678">
    <property type="protein sequence ID" value="ACT59237.1"/>
    <property type="molecule type" value="Genomic_DNA"/>
</dbReference>
<protein>
    <recommendedName>
        <fullName evidence="1">Zinc finger CHCC-type domain-containing protein</fullName>
    </recommendedName>
</protein>
<dbReference type="Pfam" id="PF10276">
    <property type="entry name" value="zf-CHCC"/>
    <property type="match status" value="1"/>
</dbReference>
<name>C6XJE2_HIRBI</name>
<dbReference type="Gene3D" id="2.60.260.40">
    <property type="entry name" value="q5lls5 like domains"/>
    <property type="match status" value="1"/>
</dbReference>
<evidence type="ECO:0000313" key="3">
    <source>
        <dbReference type="Proteomes" id="UP000002745"/>
    </source>
</evidence>
<dbReference type="InterPro" id="IPR019401">
    <property type="entry name" value="Znf_CHCC"/>
</dbReference>
<gene>
    <name evidence="2" type="ordered locus">Hbal_1549</name>
</gene>
<organism evidence="2 3">
    <name type="scientific">Hirschia baltica (strain ATCC 49814 / DSM 5838 / IFAM 1418)</name>
    <dbReference type="NCBI Taxonomy" id="582402"/>
    <lineage>
        <taxon>Bacteria</taxon>
        <taxon>Pseudomonadati</taxon>
        <taxon>Pseudomonadota</taxon>
        <taxon>Alphaproteobacteria</taxon>
        <taxon>Hyphomonadales</taxon>
        <taxon>Hyphomonadaceae</taxon>
        <taxon>Hirschia</taxon>
    </lineage>
</organism>
<dbReference type="HOGENOM" id="CLU_083053_5_2_5"/>
<dbReference type="AlphaFoldDB" id="C6XJE2"/>
<sequence>MTQTQDTDIQHEIIVIDGHKTSCDGGGGALGHPLVWYDMVEDDIVECKYCDRRFVLKGSEQDPTK</sequence>
<dbReference type="eggNOG" id="COG4391">
    <property type="taxonomic scope" value="Bacteria"/>
</dbReference>
<proteinExistence type="predicted"/>
<evidence type="ECO:0000313" key="2">
    <source>
        <dbReference type="EMBL" id="ACT59237.1"/>
    </source>
</evidence>
<dbReference type="RefSeq" id="WP_015827387.1">
    <property type="nucleotide sequence ID" value="NC_012982.1"/>
</dbReference>
<reference evidence="3" key="1">
    <citation type="journal article" date="2011" name="J. Bacteriol.">
        <title>Genome sequences of eight morphologically diverse alphaproteobacteria.</title>
        <authorList>
            <consortium name="US DOE Joint Genome Institute"/>
            <person name="Brown P.J."/>
            <person name="Kysela D.T."/>
            <person name="Buechlein A."/>
            <person name="Hemmerich C."/>
            <person name="Brun Y.V."/>
        </authorList>
    </citation>
    <scope>NUCLEOTIDE SEQUENCE [LARGE SCALE GENOMIC DNA]</scope>
    <source>
        <strain evidence="3">ATCC 49814 / DSM 5838 / IFAM 1418</strain>
    </source>
</reference>
<evidence type="ECO:0000259" key="1">
    <source>
        <dbReference type="Pfam" id="PF10276"/>
    </source>
</evidence>
<dbReference type="KEGG" id="hba:Hbal_1549"/>
<keyword evidence="3" id="KW-1185">Reference proteome</keyword>
<accession>C6XJE2</accession>
<feature type="domain" description="Zinc finger CHCC-type" evidence="1">
    <location>
        <begin position="19"/>
        <end position="54"/>
    </location>
</feature>
<dbReference type="OrthoDB" id="7391570at2"/>